<dbReference type="Pfam" id="PF06050">
    <property type="entry name" value="HGD-D"/>
    <property type="match status" value="1"/>
</dbReference>
<organism evidence="2 3">
    <name type="scientific">Candidatus Scalindua brodae</name>
    <dbReference type="NCBI Taxonomy" id="237368"/>
    <lineage>
        <taxon>Bacteria</taxon>
        <taxon>Pseudomonadati</taxon>
        <taxon>Planctomycetota</taxon>
        <taxon>Candidatus Brocadiia</taxon>
        <taxon>Candidatus Brocadiales</taxon>
        <taxon>Candidatus Scalinduaceae</taxon>
        <taxon>Candidatus Scalindua</taxon>
    </lineage>
</organism>
<dbReference type="Gene3D" id="3.40.50.11890">
    <property type="match status" value="1"/>
</dbReference>
<dbReference type="eggNOG" id="COG1775">
    <property type="taxonomic scope" value="Bacteria"/>
</dbReference>
<comment type="caution">
    <text evidence="2">The sequence shown here is derived from an EMBL/GenBank/DDBJ whole genome shotgun (WGS) entry which is preliminary data.</text>
</comment>
<dbReference type="Gene3D" id="3.40.50.11900">
    <property type="match status" value="1"/>
</dbReference>
<dbReference type="PANTHER" id="PTHR30548">
    <property type="entry name" value="2-HYDROXYGLUTARYL-COA DEHYDRATASE, D-COMPONENT-RELATED"/>
    <property type="match status" value="1"/>
</dbReference>
<name>A0A0B0EC50_9BACT</name>
<sequence length="426" mass="47960">MINIKNTKKKLARKLTPFLVKELFRFLNMYSKVTGKGIGKENIEAFHVLSKSIVELFYHTYKYGSIWTTLFVPSEIIFAMKLQPFSLEIAAAICSKFGQSSYSLSEADLAAIPTDVCSFHRTALGNVYMGAYPRPLFLAGTSTICDSNIKTIKICESITGKESMIVDVPYEMSDNSVKFLTNQLISLTKRMEEVTGKKMEKHALAEAIELSNQAREKMIELNHVRQDPLSPLAGGDGLGMMVPSHYLAGSQYAVDFYTGIVDELKEIIATRRKNGEVADEKEIRLLWLELKPYFKADIFDKIENAGKTKIVFEEINHVYWDRMDPDKPYESLARKLISNHNNGPLDNRLKVIKTLAKDYNVDGIIAFSTWGCRRNNAAIPTIKAEMAKEGIPLLNLDGDCVDDTNYMSGQIATRTEGFVEMLGVRK</sequence>
<accession>A0A0B0EC50</accession>
<evidence type="ECO:0000313" key="3">
    <source>
        <dbReference type="Proteomes" id="UP000030652"/>
    </source>
</evidence>
<dbReference type="Proteomes" id="UP000030652">
    <property type="component" value="Unassembled WGS sequence"/>
</dbReference>
<dbReference type="InterPro" id="IPR010327">
    <property type="entry name" value="FldB/FldC_alpha/beta"/>
</dbReference>
<gene>
    <name evidence="2" type="ORF">SCABRO_03433</name>
</gene>
<evidence type="ECO:0000256" key="1">
    <source>
        <dbReference type="ARBA" id="ARBA00005806"/>
    </source>
</evidence>
<dbReference type="AlphaFoldDB" id="A0A0B0EC50"/>
<protein>
    <submittedName>
        <fullName evidence="2">2-hydroxyglutaryl-CoA dehydratase</fullName>
    </submittedName>
</protein>
<proteinExistence type="inferred from homology"/>
<comment type="similarity">
    <text evidence="1">Belongs to the FldB/FldC dehydratase alpha/beta subunit family.</text>
</comment>
<evidence type="ECO:0000313" key="2">
    <source>
        <dbReference type="EMBL" id="KHE90827.1"/>
    </source>
</evidence>
<dbReference type="PANTHER" id="PTHR30548:SF2">
    <property type="entry name" value="2-HYDROXYACYL-COA DEHYDRATASE,D-COMPONENT"/>
    <property type="match status" value="1"/>
</dbReference>
<dbReference type="EMBL" id="JRYO01000235">
    <property type="protein sequence ID" value="KHE90827.1"/>
    <property type="molecule type" value="Genomic_DNA"/>
</dbReference>
<reference evidence="2 3" key="1">
    <citation type="submission" date="2014-10" db="EMBL/GenBank/DDBJ databases">
        <title>Draft genome of anammox bacterium scalindua brodae, obtained using differential coverage binning of sequence data from two enrichment reactors.</title>
        <authorList>
            <person name="Speth D.R."/>
            <person name="Russ L."/>
            <person name="Kartal B."/>
            <person name="Op den Camp H.J."/>
            <person name="Dutilh B.E."/>
            <person name="Jetten M.S."/>
        </authorList>
    </citation>
    <scope>NUCLEOTIDE SEQUENCE [LARGE SCALE GENOMIC DNA]</scope>
    <source>
        <strain evidence="2">RU1</strain>
    </source>
</reference>